<comment type="caution">
    <text evidence="2">The sequence shown here is derived from an EMBL/GenBank/DDBJ whole genome shotgun (WGS) entry which is preliminary data.</text>
</comment>
<organism evidence="2 3">
    <name type="scientific">Mycobacteroides salmoniphilum</name>
    <dbReference type="NCBI Taxonomy" id="404941"/>
    <lineage>
        <taxon>Bacteria</taxon>
        <taxon>Bacillati</taxon>
        <taxon>Actinomycetota</taxon>
        <taxon>Actinomycetes</taxon>
        <taxon>Mycobacteriales</taxon>
        <taxon>Mycobacteriaceae</taxon>
        <taxon>Mycobacteroides</taxon>
    </lineage>
</organism>
<feature type="transmembrane region" description="Helical" evidence="1">
    <location>
        <begin position="20"/>
        <end position="44"/>
    </location>
</feature>
<evidence type="ECO:0000313" key="2">
    <source>
        <dbReference type="EMBL" id="TEA09096.1"/>
    </source>
</evidence>
<name>A0A4R8T020_9MYCO</name>
<dbReference type="RefSeq" id="WP_134080987.1">
    <property type="nucleotide sequence ID" value="NZ_PECL01000003.1"/>
</dbReference>
<proteinExistence type="predicted"/>
<reference evidence="2 3" key="1">
    <citation type="journal article" date="2019" name="Sci. Rep.">
        <title>Extended insight into the Mycobacterium chelonae-abscessus complex through whole genome sequencing of Mycobacterium salmoniphilum outbreak and Mycobacterium salmoniphilum-like strains.</title>
        <authorList>
            <person name="Behra P.R.K."/>
            <person name="Das S."/>
            <person name="Pettersson B.M.F."/>
            <person name="Shirreff L."/>
            <person name="DuCote T."/>
            <person name="Jacobsson K.G."/>
            <person name="Ennis D.G."/>
            <person name="Kirsebom L.A."/>
        </authorList>
    </citation>
    <scope>NUCLEOTIDE SEQUENCE [LARGE SCALE GENOMIC DNA]</scope>
    <source>
        <strain evidence="2 3">CCUG 60884</strain>
    </source>
</reference>
<keyword evidence="1" id="KW-0812">Transmembrane</keyword>
<dbReference type="AlphaFoldDB" id="A0A4R8T020"/>
<keyword evidence="1" id="KW-1133">Transmembrane helix</keyword>
<sequence length="140" mass="15644">MSQQESQIVSWRRYRAYQIVSSSLHLMHVVAVICLAFLICWGIWLLVQVINFWDQVDQRWAQFDAGWDRLNEAMRHNAPAPPRLDLAPLPDAPGLPFGLSIGQALAGIGVYAIVFTILVVVQAILDPIDAPQTKLDTVPV</sequence>
<dbReference type="Proteomes" id="UP000294604">
    <property type="component" value="Unassembled WGS sequence"/>
</dbReference>
<protein>
    <submittedName>
        <fullName evidence="2">Uncharacterized protein</fullName>
    </submittedName>
</protein>
<gene>
    <name evidence="2" type="ORF">CCUG60884_00265</name>
</gene>
<evidence type="ECO:0000256" key="1">
    <source>
        <dbReference type="SAM" id="Phobius"/>
    </source>
</evidence>
<feature type="transmembrane region" description="Helical" evidence="1">
    <location>
        <begin position="104"/>
        <end position="125"/>
    </location>
</feature>
<evidence type="ECO:0000313" key="3">
    <source>
        <dbReference type="Proteomes" id="UP000294604"/>
    </source>
</evidence>
<keyword evidence="1" id="KW-0472">Membrane</keyword>
<accession>A0A4R8T020</accession>
<dbReference type="EMBL" id="PECL01000003">
    <property type="protein sequence ID" value="TEA09096.1"/>
    <property type="molecule type" value="Genomic_DNA"/>
</dbReference>